<protein>
    <submittedName>
        <fullName evidence="4">NAD(P)H nitroreductase</fullName>
    </submittedName>
</protein>
<proteinExistence type="inferred from homology"/>
<accession>A0A6N7XJX2</accession>
<organism evidence="4 5">
    <name type="scientific">Tissierella pigra</name>
    <dbReference type="NCBI Taxonomy" id="2607614"/>
    <lineage>
        <taxon>Bacteria</taxon>
        <taxon>Bacillati</taxon>
        <taxon>Bacillota</taxon>
        <taxon>Tissierellia</taxon>
        <taxon>Tissierellales</taxon>
        <taxon>Tissierellaceae</taxon>
        <taxon>Tissierella</taxon>
    </lineage>
</organism>
<gene>
    <name evidence="4" type="ORF">FYJ83_06325</name>
</gene>
<dbReference type="InterPro" id="IPR029479">
    <property type="entry name" value="Nitroreductase"/>
</dbReference>
<reference evidence="4 5" key="1">
    <citation type="submission" date="2019-09" db="EMBL/GenBank/DDBJ databases">
        <title>In-depth cultivation of the pig gut microbiome towards novel bacterial diversity and tailored functional studies.</title>
        <authorList>
            <person name="Wylensek D."/>
            <person name="Hitch T.C.A."/>
            <person name="Clavel T."/>
        </authorList>
    </citation>
    <scope>NUCLEOTIDE SEQUENCE [LARGE SCALE GENOMIC DNA]</scope>
    <source>
        <strain evidence="4 5">WCA3-693-APC-4?</strain>
    </source>
</reference>
<comment type="similarity">
    <text evidence="1">Belongs to the nitroreductase family.</text>
</comment>
<dbReference type="SUPFAM" id="SSF55469">
    <property type="entry name" value="FMN-dependent nitroreductase-like"/>
    <property type="match status" value="1"/>
</dbReference>
<evidence type="ECO:0000256" key="1">
    <source>
        <dbReference type="ARBA" id="ARBA00007118"/>
    </source>
</evidence>
<keyword evidence="5" id="KW-1185">Reference proteome</keyword>
<dbReference type="EMBL" id="VUNQ01000010">
    <property type="protein sequence ID" value="MSU01082.1"/>
    <property type="molecule type" value="Genomic_DNA"/>
</dbReference>
<dbReference type="InterPro" id="IPR000415">
    <property type="entry name" value="Nitroreductase-like"/>
</dbReference>
<dbReference type="PANTHER" id="PTHR43673:SF10">
    <property type="entry name" value="NADH DEHYDROGENASE_NAD(P)H NITROREDUCTASE XCC3605-RELATED"/>
    <property type="match status" value="1"/>
</dbReference>
<evidence type="ECO:0000313" key="4">
    <source>
        <dbReference type="EMBL" id="MSU01082.1"/>
    </source>
</evidence>
<feature type="domain" description="Nitroreductase" evidence="3">
    <location>
        <begin position="6"/>
        <end position="58"/>
    </location>
</feature>
<dbReference type="AlphaFoldDB" id="A0A6N7XJX2"/>
<dbReference type="Pfam" id="PF00881">
    <property type="entry name" value="Nitroreductase"/>
    <property type="match status" value="2"/>
</dbReference>
<dbReference type="CDD" id="cd02151">
    <property type="entry name" value="nitroreductase"/>
    <property type="match status" value="1"/>
</dbReference>
<evidence type="ECO:0000313" key="5">
    <source>
        <dbReference type="Proteomes" id="UP000469523"/>
    </source>
</evidence>
<feature type="domain" description="Nitroreductase" evidence="3">
    <location>
        <begin position="68"/>
        <end position="149"/>
    </location>
</feature>
<comment type="caution">
    <text evidence="4">The sequence shown here is derived from an EMBL/GenBank/DDBJ whole genome shotgun (WGS) entry which is preliminary data.</text>
</comment>
<dbReference type="Proteomes" id="UP000469523">
    <property type="component" value="Unassembled WGS sequence"/>
</dbReference>
<sequence length="176" mass="20106">MLDLLMKRRSIRKYKNREIEKEVLDKILQGVLTSPSSKNRRPWELIVVNNRENLIKLGDSRGPASAPIKNAPLAIVVAADSQNSEIWIEDSSIIATVIQIMAESLGLGSCWIQVRERLTPQNQSVEDYVKNILNIPEKYNIECMISLGYPDEEKSPHNNETLPYDKVHYNEFNTAK</sequence>
<dbReference type="GO" id="GO:0016491">
    <property type="term" value="F:oxidoreductase activity"/>
    <property type="evidence" value="ECO:0007669"/>
    <property type="project" value="UniProtKB-KW"/>
</dbReference>
<dbReference type="RefSeq" id="WP_154439500.1">
    <property type="nucleotide sequence ID" value="NZ_VUNQ01000010.1"/>
</dbReference>
<evidence type="ECO:0000259" key="3">
    <source>
        <dbReference type="Pfam" id="PF00881"/>
    </source>
</evidence>
<dbReference type="PANTHER" id="PTHR43673">
    <property type="entry name" value="NAD(P)H NITROREDUCTASE YDGI-RELATED"/>
    <property type="match status" value="1"/>
</dbReference>
<evidence type="ECO:0000256" key="2">
    <source>
        <dbReference type="ARBA" id="ARBA00023002"/>
    </source>
</evidence>
<name>A0A6N7XJX2_9FIRM</name>
<dbReference type="Gene3D" id="3.40.109.10">
    <property type="entry name" value="NADH Oxidase"/>
    <property type="match status" value="1"/>
</dbReference>
<keyword evidence="2" id="KW-0560">Oxidoreductase</keyword>